<evidence type="ECO:0000313" key="1">
    <source>
        <dbReference type="EMBL" id="GAA5160531.1"/>
    </source>
</evidence>
<dbReference type="PANTHER" id="PTHR42110">
    <property type="entry name" value="L-ASPARAGINASE, PUTATIVE (AFU_ORTHOLOGUE AFUA_3G11890)-RELATED"/>
    <property type="match status" value="1"/>
</dbReference>
<dbReference type="EMBL" id="BAABJP010000020">
    <property type="protein sequence ID" value="GAA5160531.1"/>
    <property type="molecule type" value="Genomic_DNA"/>
</dbReference>
<dbReference type="PANTHER" id="PTHR42110:SF1">
    <property type="entry name" value="L-ASPARAGINASE, PUTATIVE (AFU_ORTHOLOGUE AFUA_3G11890)-RELATED"/>
    <property type="match status" value="1"/>
</dbReference>
<protein>
    <recommendedName>
        <fullName evidence="3">Asparaginase</fullName>
    </recommendedName>
</protein>
<sequence>MDKSVVVAEVIRNGYPESHHTGSVVVTAPDGTVEWSVGEVARPMFPRSVNKPMQALGMLRAGLRLDGELLALAAGSHAGEPIHVAGVRRMLASVGLPEKALRNPRAYPYDGKARNDWVREGNRRARVTMTCSGKHAAMLMTCVANGWPTVGYLDPDHPVQLAIRETVEEYAGERVASVAVDGCGAPLLAISLAGLSRAFGRLAKINDGAARARPVVLAATLQRLGLDGPEIRNQRERPIRGGRRPVGVIRPGPALAVVD</sequence>
<dbReference type="InterPro" id="IPR010349">
    <property type="entry name" value="Asparaginase_II"/>
</dbReference>
<name>A0ABP9QF93_9PSEU</name>
<organism evidence="1 2">
    <name type="scientific">Pseudonocardia eucalypti</name>
    <dbReference type="NCBI Taxonomy" id="648755"/>
    <lineage>
        <taxon>Bacteria</taxon>
        <taxon>Bacillati</taxon>
        <taxon>Actinomycetota</taxon>
        <taxon>Actinomycetes</taxon>
        <taxon>Pseudonocardiales</taxon>
        <taxon>Pseudonocardiaceae</taxon>
        <taxon>Pseudonocardia</taxon>
    </lineage>
</organism>
<keyword evidence="2" id="KW-1185">Reference proteome</keyword>
<accession>A0ABP9QF93</accession>
<reference evidence="2" key="1">
    <citation type="journal article" date="2019" name="Int. J. Syst. Evol. Microbiol.">
        <title>The Global Catalogue of Microorganisms (GCM) 10K type strain sequencing project: providing services to taxonomists for standard genome sequencing and annotation.</title>
        <authorList>
            <consortium name="The Broad Institute Genomics Platform"/>
            <consortium name="The Broad Institute Genome Sequencing Center for Infectious Disease"/>
            <person name="Wu L."/>
            <person name="Ma J."/>
        </authorList>
    </citation>
    <scope>NUCLEOTIDE SEQUENCE [LARGE SCALE GENOMIC DNA]</scope>
    <source>
        <strain evidence="2">JCM 18303</strain>
    </source>
</reference>
<comment type="caution">
    <text evidence="1">The sequence shown here is derived from an EMBL/GenBank/DDBJ whole genome shotgun (WGS) entry which is preliminary data.</text>
</comment>
<evidence type="ECO:0008006" key="3">
    <source>
        <dbReference type="Google" id="ProtNLM"/>
    </source>
</evidence>
<gene>
    <name evidence="1" type="ORF">GCM10023321_43390</name>
</gene>
<proteinExistence type="predicted"/>
<dbReference type="Pfam" id="PF06089">
    <property type="entry name" value="Asparaginase_II"/>
    <property type="match status" value="1"/>
</dbReference>
<dbReference type="Proteomes" id="UP001428817">
    <property type="component" value="Unassembled WGS sequence"/>
</dbReference>
<evidence type="ECO:0000313" key="2">
    <source>
        <dbReference type="Proteomes" id="UP001428817"/>
    </source>
</evidence>
<dbReference type="RefSeq" id="WP_185060317.1">
    <property type="nucleotide sequence ID" value="NZ_BAABJP010000020.1"/>
</dbReference>